<accession>A0A4Y2MK50</accession>
<evidence type="ECO:0000313" key="2">
    <source>
        <dbReference type="Proteomes" id="UP000499080"/>
    </source>
</evidence>
<comment type="caution">
    <text evidence="1">The sequence shown here is derived from an EMBL/GenBank/DDBJ whole genome shotgun (WGS) entry which is preliminary data.</text>
</comment>
<gene>
    <name evidence="1" type="ORF">AVEN_253070_1</name>
</gene>
<protein>
    <submittedName>
        <fullName evidence="1">Uncharacterized protein</fullName>
    </submittedName>
</protein>
<proteinExistence type="predicted"/>
<organism evidence="1 2">
    <name type="scientific">Araneus ventricosus</name>
    <name type="common">Orbweaver spider</name>
    <name type="synonym">Epeira ventricosa</name>
    <dbReference type="NCBI Taxonomy" id="182803"/>
    <lineage>
        <taxon>Eukaryota</taxon>
        <taxon>Metazoa</taxon>
        <taxon>Ecdysozoa</taxon>
        <taxon>Arthropoda</taxon>
        <taxon>Chelicerata</taxon>
        <taxon>Arachnida</taxon>
        <taxon>Araneae</taxon>
        <taxon>Araneomorphae</taxon>
        <taxon>Entelegynae</taxon>
        <taxon>Araneoidea</taxon>
        <taxon>Araneidae</taxon>
        <taxon>Araneus</taxon>
    </lineage>
</organism>
<sequence length="128" mass="14101">MLGPWILEVVSIPVHVHPADTIQNETRQTRQLVSSHQNLNGGVGGPRRGVKLCAVQSTKVHVWASVPKTHINDGPFNGSHADISYWPSIEICSNLRKCCTSNSFKVSRLSLTVPFFQGLFLVPPMSEI</sequence>
<dbReference type="EMBL" id="BGPR01007346">
    <property type="protein sequence ID" value="GBN26157.1"/>
    <property type="molecule type" value="Genomic_DNA"/>
</dbReference>
<dbReference type="Proteomes" id="UP000499080">
    <property type="component" value="Unassembled WGS sequence"/>
</dbReference>
<keyword evidence="2" id="KW-1185">Reference proteome</keyword>
<reference evidence="1 2" key="1">
    <citation type="journal article" date="2019" name="Sci. Rep.">
        <title>Orb-weaving spider Araneus ventricosus genome elucidates the spidroin gene catalogue.</title>
        <authorList>
            <person name="Kono N."/>
            <person name="Nakamura H."/>
            <person name="Ohtoshi R."/>
            <person name="Moran D.A.P."/>
            <person name="Shinohara A."/>
            <person name="Yoshida Y."/>
            <person name="Fujiwara M."/>
            <person name="Mori M."/>
            <person name="Tomita M."/>
            <person name="Arakawa K."/>
        </authorList>
    </citation>
    <scope>NUCLEOTIDE SEQUENCE [LARGE SCALE GENOMIC DNA]</scope>
</reference>
<dbReference type="AlphaFoldDB" id="A0A4Y2MK50"/>
<evidence type="ECO:0000313" key="1">
    <source>
        <dbReference type="EMBL" id="GBN26157.1"/>
    </source>
</evidence>
<name>A0A4Y2MK50_ARAVE</name>